<dbReference type="PANTHER" id="PTHR30204:SF93">
    <property type="entry name" value="HTH MERR-TYPE DOMAIN-CONTAINING PROTEIN"/>
    <property type="match status" value="1"/>
</dbReference>
<dbReference type="Proteomes" id="UP000242367">
    <property type="component" value="Unassembled WGS sequence"/>
</dbReference>
<dbReference type="Gene3D" id="1.10.1660.10">
    <property type="match status" value="1"/>
</dbReference>
<keyword evidence="1" id="KW-0238">DNA-binding</keyword>
<name>A0A2P4UQZ0_9ACTN</name>
<accession>A0A2P4UQZ0</accession>
<organism evidence="3 4">
    <name type="scientific">Actinomadura rubteroloni</name>
    <dbReference type="NCBI Taxonomy" id="1926885"/>
    <lineage>
        <taxon>Bacteria</taxon>
        <taxon>Bacillati</taxon>
        <taxon>Actinomycetota</taxon>
        <taxon>Actinomycetes</taxon>
        <taxon>Streptosporangiales</taxon>
        <taxon>Thermomonosporaceae</taxon>
        <taxon>Actinomadura</taxon>
    </lineage>
</organism>
<evidence type="ECO:0000256" key="1">
    <source>
        <dbReference type="ARBA" id="ARBA00023125"/>
    </source>
</evidence>
<evidence type="ECO:0000313" key="3">
    <source>
        <dbReference type="EMBL" id="POM27460.1"/>
    </source>
</evidence>
<dbReference type="GO" id="GO:0003700">
    <property type="term" value="F:DNA-binding transcription factor activity"/>
    <property type="evidence" value="ECO:0007669"/>
    <property type="project" value="InterPro"/>
</dbReference>
<dbReference type="InterPro" id="IPR009061">
    <property type="entry name" value="DNA-bd_dom_put_sf"/>
</dbReference>
<feature type="domain" description="HTH merR-type" evidence="2">
    <location>
        <begin position="7"/>
        <end position="75"/>
    </location>
</feature>
<dbReference type="PRINTS" id="PR00040">
    <property type="entry name" value="HTHMERR"/>
</dbReference>
<dbReference type="InterPro" id="IPR000551">
    <property type="entry name" value="MerR-type_HTH_dom"/>
</dbReference>
<dbReference type="PANTHER" id="PTHR30204">
    <property type="entry name" value="REDOX-CYCLING DRUG-SENSING TRANSCRIPTIONAL ACTIVATOR SOXR"/>
    <property type="match status" value="1"/>
</dbReference>
<comment type="caution">
    <text evidence="3">The sequence shown here is derived from an EMBL/GenBank/DDBJ whole genome shotgun (WGS) entry which is preliminary data.</text>
</comment>
<dbReference type="SMART" id="SM00422">
    <property type="entry name" value="HTH_MERR"/>
    <property type="match status" value="1"/>
</dbReference>
<proteinExistence type="predicted"/>
<dbReference type="EMBL" id="MTBP01000001">
    <property type="protein sequence ID" value="POM27460.1"/>
    <property type="molecule type" value="Genomic_DNA"/>
</dbReference>
<dbReference type="GO" id="GO:0003677">
    <property type="term" value="F:DNA binding"/>
    <property type="evidence" value="ECO:0007669"/>
    <property type="project" value="UniProtKB-KW"/>
</dbReference>
<evidence type="ECO:0000313" key="4">
    <source>
        <dbReference type="Proteomes" id="UP000242367"/>
    </source>
</evidence>
<protein>
    <submittedName>
        <fullName evidence="3">Zinc-responsive transcriptional regulator</fullName>
    </submittedName>
</protein>
<dbReference type="InterPro" id="IPR047057">
    <property type="entry name" value="MerR_fam"/>
</dbReference>
<dbReference type="RefSeq" id="WP_103562273.1">
    <property type="nucleotide sequence ID" value="NZ_MTBP01000001.1"/>
</dbReference>
<dbReference type="AlphaFoldDB" id="A0A2P4UQZ0"/>
<evidence type="ECO:0000259" key="2">
    <source>
        <dbReference type="PROSITE" id="PS50937"/>
    </source>
</evidence>
<sequence>MDETRAEYRVEELAAAAGVPVRTLRYYQERRLLPPPVRRGRTAWYSTAHLDRLRLIGELVERGHRLDGIEELFAAAGQGRDVTELLGYEWTSAPWAEQTPTEISPDELAGLFGEQVTDEVLREAVELGYLVVDGDRLLHTSRRLLDATAELVRAGIPLRSILAISWELEAAYDRMAFGFVQLVRTHLVDRLPEPPTHAELERLAAVVDRLRPVARTVADEHFGRAMDRRISREAAELRARLGTPRPGG</sequence>
<dbReference type="SUPFAM" id="SSF46955">
    <property type="entry name" value="Putative DNA-binding domain"/>
    <property type="match status" value="1"/>
</dbReference>
<dbReference type="Pfam" id="PF13411">
    <property type="entry name" value="MerR_1"/>
    <property type="match status" value="1"/>
</dbReference>
<keyword evidence="4" id="KW-1185">Reference proteome</keyword>
<reference evidence="3 4" key="1">
    <citation type="journal article" date="2017" name="Chemistry">
        <title>Isolation, Biosynthesis and Chemical Modifications of Rubterolones A-F: Rare Tropolone Alkaloids from Actinomadura sp. 5-2.</title>
        <authorList>
            <person name="Guo H."/>
            <person name="Benndorf R."/>
            <person name="Leichnitz D."/>
            <person name="Klassen J.L."/>
            <person name="Vollmers J."/>
            <person name="Gorls H."/>
            <person name="Steinacker M."/>
            <person name="Weigel C."/>
            <person name="Dahse H.M."/>
            <person name="Kaster A.K."/>
            <person name="de Beer Z.W."/>
            <person name="Poulsen M."/>
            <person name="Beemelmanns C."/>
        </authorList>
    </citation>
    <scope>NUCLEOTIDE SEQUENCE [LARGE SCALE GENOMIC DNA]</scope>
    <source>
        <strain evidence="3 4">5-2</strain>
    </source>
</reference>
<gene>
    <name evidence="3" type="ORF">BTM25_18750</name>
</gene>
<dbReference type="PROSITE" id="PS50937">
    <property type="entry name" value="HTH_MERR_2"/>
    <property type="match status" value="1"/>
</dbReference>